<feature type="domain" description="Cadherin" evidence="2">
    <location>
        <begin position="4"/>
        <end position="53"/>
    </location>
</feature>
<dbReference type="Pfam" id="PF00028">
    <property type="entry name" value="Cadherin"/>
    <property type="match status" value="1"/>
</dbReference>
<dbReference type="GO" id="GO:0005509">
    <property type="term" value="F:calcium ion binding"/>
    <property type="evidence" value="ECO:0007669"/>
    <property type="project" value="UniProtKB-UniRule"/>
</dbReference>
<evidence type="ECO:0000256" key="1">
    <source>
        <dbReference type="PROSITE-ProRule" id="PRU00043"/>
    </source>
</evidence>
<sequence>MHLPPGSIIATASAIDSDVFKNAQLLYLIAEGSPRQMFSIDNSTGAIFLTKRL</sequence>
<feature type="non-terminal residue" evidence="3">
    <location>
        <position position="53"/>
    </location>
</feature>
<name>A0A0B6Z0I4_9EUPU</name>
<evidence type="ECO:0000313" key="3">
    <source>
        <dbReference type="EMBL" id="CEK61265.1"/>
    </source>
</evidence>
<proteinExistence type="predicted"/>
<dbReference type="EMBL" id="HACG01014400">
    <property type="protein sequence ID" value="CEK61265.1"/>
    <property type="molecule type" value="Transcribed_RNA"/>
</dbReference>
<dbReference type="GO" id="GO:0016020">
    <property type="term" value="C:membrane"/>
    <property type="evidence" value="ECO:0007669"/>
    <property type="project" value="InterPro"/>
</dbReference>
<dbReference type="InterPro" id="IPR002126">
    <property type="entry name" value="Cadherin-like_dom"/>
</dbReference>
<dbReference type="InterPro" id="IPR015919">
    <property type="entry name" value="Cadherin-like_sf"/>
</dbReference>
<reference evidence="3" key="1">
    <citation type="submission" date="2014-12" db="EMBL/GenBank/DDBJ databases">
        <title>Insight into the proteome of Arion vulgaris.</title>
        <authorList>
            <person name="Aradska J."/>
            <person name="Bulat T."/>
            <person name="Smidak R."/>
            <person name="Sarate P."/>
            <person name="Gangsoo J."/>
            <person name="Sialana F."/>
            <person name="Bilban M."/>
            <person name="Lubec G."/>
        </authorList>
    </citation>
    <scope>NUCLEOTIDE SEQUENCE</scope>
    <source>
        <tissue evidence="3">Skin</tissue>
    </source>
</reference>
<organism evidence="3">
    <name type="scientific">Arion vulgaris</name>
    <dbReference type="NCBI Taxonomy" id="1028688"/>
    <lineage>
        <taxon>Eukaryota</taxon>
        <taxon>Metazoa</taxon>
        <taxon>Spiralia</taxon>
        <taxon>Lophotrochozoa</taxon>
        <taxon>Mollusca</taxon>
        <taxon>Gastropoda</taxon>
        <taxon>Heterobranchia</taxon>
        <taxon>Euthyneura</taxon>
        <taxon>Panpulmonata</taxon>
        <taxon>Eupulmonata</taxon>
        <taxon>Stylommatophora</taxon>
        <taxon>Helicina</taxon>
        <taxon>Arionoidea</taxon>
        <taxon>Arionidae</taxon>
        <taxon>Arion</taxon>
    </lineage>
</organism>
<dbReference type="SUPFAM" id="SSF49313">
    <property type="entry name" value="Cadherin-like"/>
    <property type="match status" value="1"/>
</dbReference>
<dbReference type="PROSITE" id="PS50268">
    <property type="entry name" value="CADHERIN_2"/>
    <property type="match status" value="1"/>
</dbReference>
<protein>
    <recommendedName>
        <fullName evidence="2">Cadherin domain-containing protein</fullName>
    </recommendedName>
</protein>
<accession>A0A0B6Z0I4</accession>
<evidence type="ECO:0000259" key="2">
    <source>
        <dbReference type="PROSITE" id="PS50268"/>
    </source>
</evidence>
<dbReference type="AlphaFoldDB" id="A0A0B6Z0I4"/>
<gene>
    <name evidence="3" type="primary">ORF41787</name>
</gene>
<dbReference type="CDD" id="cd11304">
    <property type="entry name" value="Cadherin_repeat"/>
    <property type="match status" value="1"/>
</dbReference>
<dbReference type="Gene3D" id="2.60.40.60">
    <property type="entry name" value="Cadherins"/>
    <property type="match status" value="1"/>
</dbReference>
<keyword evidence="1" id="KW-0106">Calcium</keyword>
<dbReference type="GO" id="GO:0007156">
    <property type="term" value="P:homophilic cell adhesion via plasma membrane adhesion molecules"/>
    <property type="evidence" value="ECO:0007669"/>
    <property type="project" value="InterPro"/>
</dbReference>